<dbReference type="Proteomes" id="UP000184782">
    <property type="component" value="Unassembled WGS sequence"/>
</dbReference>
<gene>
    <name evidence="2" type="ORF">SAMN05421769_3181</name>
</gene>
<protein>
    <submittedName>
        <fullName evidence="2">Glycosyltransferase</fullName>
    </submittedName>
</protein>
<dbReference type="InterPro" id="IPR001173">
    <property type="entry name" value="Glyco_trans_2-like"/>
</dbReference>
<evidence type="ECO:0000313" key="3">
    <source>
        <dbReference type="Proteomes" id="UP000184782"/>
    </source>
</evidence>
<keyword evidence="2" id="KW-0808">Transferase</keyword>
<dbReference type="OrthoDB" id="9788101at2"/>
<sequence length="253" mass="29599">MKVSIITACYNREKTIAEAIESVISQDYKNIEYIIIDGASSDKSIDVIEKYRNKIDFLLSEKDTGIYNALNKGIINSTGDIIGLLHSDDFFYCENTIKQIVDVFNATNADIVYANGMYVDSQNSNIVKRIYKSNVFKNRYLNFGWIPLHTTIFVKKSVFEKYGLYREDFKIASDYEISLRWFKNKNIKKVFFNEWVVKMRMGGKSTDINQQKMKSIEDLKIITENKLRGKFTLFCKIIKKIPQYILPRILKYK</sequence>
<reference evidence="3" key="1">
    <citation type="submission" date="2016-12" db="EMBL/GenBank/DDBJ databases">
        <authorList>
            <person name="Varghese N."/>
            <person name="Submissions S."/>
        </authorList>
    </citation>
    <scope>NUCLEOTIDE SEQUENCE [LARGE SCALE GENOMIC DNA]</scope>
    <source>
        <strain evidence="3">DSM 16779</strain>
    </source>
</reference>
<dbReference type="SUPFAM" id="SSF53448">
    <property type="entry name" value="Nucleotide-diphospho-sugar transferases"/>
    <property type="match status" value="1"/>
</dbReference>
<dbReference type="STRING" id="59733.SAMN05421769_3181"/>
<dbReference type="RefSeq" id="WP_074231430.1">
    <property type="nucleotide sequence ID" value="NZ_FSRQ01000003.1"/>
</dbReference>
<dbReference type="PANTHER" id="PTHR22916">
    <property type="entry name" value="GLYCOSYLTRANSFERASE"/>
    <property type="match status" value="1"/>
</dbReference>
<dbReference type="InterPro" id="IPR029044">
    <property type="entry name" value="Nucleotide-diphossugar_trans"/>
</dbReference>
<keyword evidence="3" id="KW-1185">Reference proteome</keyword>
<dbReference type="Pfam" id="PF00535">
    <property type="entry name" value="Glycos_transf_2"/>
    <property type="match status" value="1"/>
</dbReference>
<dbReference type="Gene3D" id="3.90.550.10">
    <property type="entry name" value="Spore Coat Polysaccharide Biosynthesis Protein SpsA, Chain A"/>
    <property type="match status" value="1"/>
</dbReference>
<organism evidence="2 3">
    <name type="scientific">Chryseobacterium scophthalmum</name>
    <dbReference type="NCBI Taxonomy" id="59733"/>
    <lineage>
        <taxon>Bacteria</taxon>
        <taxon>Pseudomonadati</taxon>
        <taxon>Bacteroidota</taxon>
        <taxon>Flavobacteriia</taxon>
        <taxon>Flavobacteriales</taxon>
        <taxon>Weeksellaceae</taxon>
        <taxon>Chryseobacterium group</taxon>
        <taxon>Chryseobacterium</taxon>
    </lineage>
</organism>
<feature type="domain" description="Glycosyltransferase 2-like" evidence="1">
    <location>
        <begin position="4"/>
        <end position="148"/>
    </location>
</feature>
<accession>A0A1N6I9G8</accession>
<dbReference type="GO" id="GO:0016758">
    <property type="term" value="F:hexosyltransferase activity"/>
    <property type="evidence" value="ECO:0007669"/>
    <property type="project" value="UniProtKB-ARBA"/>
</dbReference>
<dbReference type="PANTHER" id="PTHR22916:SF3">
    <property type="entry name" value="UDP-GLCNAC:BETAGAL BETA-1,3-N-ACETYLGLUCOSAMINYLTRANSFERASE-LIKE PROTEIN 1"/>
    <property type="match status" value="1"/>
</dbReference>
<name>A0A1N6I9G8_9FLAO</name>
<evidence type="ECO:0000259" key="1">
    <source>
        <dbReference type="Pfam" id="PF00535"/>
    </source>
</evidence>
<dbReference type="EMBL" id="FSRQ01000003">
    <property type="protein sequence ID" value="SIO28666.1"/>
    <property type="molecule type" value="Genomic_DNA"/>
</dbReference>
<dbReference type="AlphaFoldDB" id="A0A1N6I9G8"/>
<proteinExistence type="predicted"/>
<evidence type="ECO:0000313" key="2">
    <source>
        <dbReference type="EMBL" id="SIO28666.1"/>
    </source>
</evidence>
<dbReference type="CDD" id="cd06433">
    <property type="entry name" value="GT_2_WfgS_like"/>
    <property type="match status" value="1"/>
</dbReference>